<keyword evidence="1" id="KW-0472">Membrane</keyword>
<protein>
    <submittedName>
        <fullName evidence="2">NADH dehydrogenase subunit 4L</fullName>
    </submittedName>
</protein>
<reference evidence="2" key="1">
    <citation type="journal article" date="2017" name="Zool. J. Linn. Soc.">
        <title>Molecular phylogeny, frequent parallel evolution and new system of Japanese clausiliid land snails (Gastropoda: Stylommatophora).</title>
        <authorList>
            <person name="Motochin R."/>
            <person name="Wang M."/>
            <person name="Ueshima R."/>
        </authorList>
    </citation>
    <scope>NUCLEOTIDE SEQUENCE</scope>
    <source>
        <strain evidence="2">AG942-1</strain>
        <tissue evidence="2">Muscle</tissue>
    </source>
</reference>
<keyword evidence="2" id="KW-0496">Mitochondrion</keyword>
<keyword evidence="1" id="KW-0812">Transmembrane</keyword>
<sequence>MMYFNSYLFMLMVLLFFFFFNTKMYMLRALMILEAMMLNALVISMLLLGYLMYEPSMLLLLMTFAVVEAGMGLSLLLTYMKTTGSDMIKSSLY</sequence>
<evidence type="ECO:0000256" key="1">
    <source>
        <dbReference type="SAM" id="Phobius"/>
    </source>
</evidence>
<evidence type="ECO:0000313" key="2">
    <source>
        <dbReference type="EMBL" id="BBA10415.1"/>
    </source>
</evidence>
<dbReference type="AlphaFoldDB" id="A0A224A149"/>
<feature type="transmembrane region" description="Helical" evidence="1">
    <location>
        <begin position="6"/>
        <end position="22"/>
    </location>
</feature>
<keyword evidence="1" id="KW-1133">Transmembrane helix</keyword>
<accession>A0A224A149</accession>
<geneLocation type="mitochondrion" evidence="2"/>
<feature type="transmembrane region" description="Helical" evidence="1">
    <location>
        <begin position="57"/>
        <end position="79"/>
    </location>
</feature>
<feature type="transmembrane region" description="Helical" evidence="1">
    <location>
        <begin position="29"/>
        <end position="51"/>
    </location>
</feature>
<dbReference type="Gene3D" id="1.10.287.3510">
    <property type="match status" value="1"/>
</dbReference>
<dbReference type="EMBL" id="LC172013">
    <property type="protein sequence ID" value="BBA10415.1"/>
    <property type="molecule type" value="Genomic_DNA"/>
</dbReference>
<organism evidence="2">
    <name type="scientific">Stereophaedusa ijimae</name>
    <dbReference type="NCBI Taxonomy" id="1885755"/>
    <lineage>
        <taxon>Eukaryota</taxon>
        <taxon>Metazoa</taxon>
        <taxon>Spiralia</taxon>
        <taxon>Lophotrochozoa</taxon>
        <taxon>Mollusca</taxon>
        <taxon>Gastropoda</taxon>
        <taxon>Heterobranchia</taxon>
        <taxon>Euthyneura</taxon>
        <taxon>Panpulmonata</taxon>
        <taxon>Eupulmonata</taxon>
        <taxon>Stylommatophora</taxon>
        <taxon>Helicina</taxon>
        <taxon>Clausilioidea</taxon>
        <taxon>Clausiliidae</taxon>
        <taxon>Phaedusinae</taxon>
        <taxon>Stereophaedusa</taxon>
    </lineage>
</organism>
<gene>
    <name evidence="2" type="primary">ND4L</name>
</gene>
<proteinExistence type="predicted"/>
<name>A0A224A149_9EUPU</name>